<dbReference type="RefSeq" id="WP_136694429.1">
    <property type="nucleotide sequence ID" value="NZ_SSHH01000004.1"/>
</dbReference>
<proteinExistence type="predicted"/>
<dbReference type="EMBL" id="SSHH01000004">
    <property type="protein sequence ID" value="TIX48856.1"/>
    <property type="molecule type" value="Genomic_DNA"/>
</dbReference>
<evidence type="ECO:0000313" key="1">
    <source>
        <dbReference type="EMBL" id="TIX48856.1"/>
    </source>
</evidence>
<dbReference type="Gene3D" id="3.30.420.240">
    <property type="match status" value="1"/>
</dbReference>
<comment type="caution">
    <text evidence="1">The sequence shown here is derived from an EMBL/GenBank/DDBJ whole genome shotgun (WGS) entry which is preliminary data.</text>
</comment>
<protein>
    <recommendedName>
        <fullName evidence="3">Terminase large subunit gp17-like C-terminal domain-containing protein</fullName>
    </recommendedName>
</protein>
<gene>
    <name evidence="1" type="ORF">E5222_14015</name>
</gene>
<dbReference type="AlphaFoldDB" id="A0A4T3EWD6"/>
<sequence length="235" mass="25471">MSYLIQPDGTAILKAGADPAIERVQGYSRYWLGVDLAQAQDNTALVVIHDEQLPVWAGPNRQMLGPRTRTVIYADKFKGVSYPDVVSHVIRVMTREPLRGRTRLVVDGSGLGRVVSDLLHDAGVQHTAIQMTAGQNWKRSGRYTNVGKTLMLECLSVLFATHELQFAQGLALREDILAELETFQLETTAAGNQVIVQGKSGAHHGDLAIALAGAAFASEYLKPGVVGVGQLEGWI</sequence>
<accession>A0A4T3EWD6</accession>
<evidence type="ECO:0008006" key="3">
    <source>
        <dbReference type="Google" id="ProtNLM"/>
    </source>
</evidence>
<dbReference type="OrthoDB" id="7823525at2"/>
<keyword evidence="2" id="KW-1185">Reference proteome</keyword>
<evidence type="ECO:0000313" key="2">
    <source>
        <dbReference type="Proteomes" id="UP000309389"/>
    </source>
</evidence>
<dbReference type="Proteomes" id="UP000309389">
    <property type="component" value="Unassembled WGS sequence"/>
</dbReference>
<organism evidence="1 2">
    <name type="scientific">Alteraurantiacibacter aquimixticola</name>
    <dbReference type="NCBI Taxonomy" id="2489173"/>
    <lineage>
        <taxon>Bacteria</taxon>
        <taxon>Pseudomonadati</taxon>
        <taxon>Pseudomonadota</taxon>
        <taxon>Alphaproteobacteria</taxon>
        <taxon>Sphingomonadales</taxon>
        <taxon>Erythrobacteraceae</taxon>
        <taxon>Alteraurantiacibacter</taxon>
    </lineage>
</organism>
<reference evidence="1 2" key="1">
    <citation type="submission" date="2019-04" db="EMBL/GenBank/DDBJ databases">
        <title>Altererythrobacter aquimixticola sp. nov., isolated from sediment of junction between the ocean and a freshwater spring.</title>
        <authorList>
            <person name="Yoon J.-H."/>
        </authorList>
    </citation>
    <scope>NUCLEOTIDE SEQUENCE [LARGE SCALE GENOMIC DNA]</scope>
    <source>
        <strain evidence="1 2">SSKS-13</strain>
    </source>
</reference>
<name>A0A4T3EWD6_9SPHN</name>